<dbReference type="RefSeq" id="WP_220228384.1">
    <property type="nucleotide sequence ID" value="NZ_JAICBX010000002.1"/>
</dbReference>
<dbReference type="Gene3D" id="3.40.50.150">
    <property type="entry name" value="Vaccinia Virus protein VP39"/>
    <property type="match status" value="1"/>
</dbReference>
<keyword evidence="2" id="KW-0808">Transferase</keyword>
<name>A0AAE2ZKJ0_9HYPH</name>
<gene>
    <name evidence="2" type="ORF">K1W69_10895</name>
</gene>
<organism evidence="2 3">
    <name type="scientific">Flavimaribacter sediminis</name>
    <dbReference type="NCBI Taxonomy" id="2865987"/>
    <lineage>
        <taxon>Bacteria</taxon>
        <taxon>Pseudomonadati</taxon>
        <taxon>Pseudomonadota</taxon>
        <taxon>Alphaproteobacteria</taxon>
        <taxon>Hyphomicrobiales</taxon>
        <taxon>Rhizobiaceae</taxon>
        <taxon>Flavimaribacter</taxon>
    </lineage>
</organism>
<dbReference type="Proteomes" id="UP001196509">
    <property type="component" value="Unassembled WGS sequence"/>
</dbReference>
<dbReference type="InterPro" id="IPR050508">
    <property type="entry name" value="Methyltransf_Superfamily"/>
</dbReference>
<dbReference type="GO" id="GO:0032259">
    <property type="term" value="P:methylation"/>
    <property type="evidence" value="ECO:0007669"/>
    <property type="project" value="UniProtKB-KW"/>
</dbReference>
<reference evidence="2" key="1">
    <citation type="submission" date="2021-08" db="EMBL/GenBank/DDBJ databases">
        <title>Hoeflea bacterium WL0058 sp. nov., isolated from the sediment.</title>
        <authorList>
            <person name="Wang L."/>
            <person name="Zhang D."/>
        </authorList>
    </citation>
    <scope>NUCLEOTIDE SEQUENCE</scope>
    <source>
        <strain evidence="2">WL0058</strain>
    </source>
</reference>
<sequence length="294" mass="31579">MTNRPSLGEILLGTEGLALLRLAFTDDAGARRARIDEIRSLLADYDEKPDLTAPLAGPEYDRSEGYALWSQTYDRPLRLFPIEEPVMHDLIGRLPPSTVLDAACGTGRYSEVLARGGHSVIGVDASAEMLARARPKVPGAEFREGELTALPLEDESVDAAVCALALVHLEEIDGAMREFARVLRPGGRLVISDVHPFPIMLGWQAQFRTIDDDAGFMRIHPHLLSEYSAAGLAAGLSITACFEPRLTPEAAMTPAAEQLPEANHAAWVGLPGVVIWEMKKSAAHAAAGSPANAS</sequence>
<dbReference type="SUPFAM" id="SSF53335">
    <property type="entry name" value="S-adenosyl-L-methionine-dependent methyltransferases"/>
    <property type="match status" value="1"/>
</dbReference>
<dbReference type="PANTHER" id="PTHR42912">
    <property type="entry name" value="METHYLTRANSFERASE"/>
    <property type="match status" value="1"/>
</dbReference>
<evidence type="ECO:0000259" key="1">
    <source>
        <dbReference type="Pfam" id="PF08241"/>
    </source>
</evidence>
<dbReference type="InterPro" id="IPR013216">
    <property type="entry name" value="Methyltransf_11"/>
</dbReference>
<evidence type="ECO:0000313" key="2">
    <source>
        <dbReference type="EMBL" id="MBW8637694.1"/>
    </source>
</evidence>
<dbReference type="InterPro" id="IPR029063">
    <property type="entry name" value="SAM-dependent_MTases_sf"/>
</dbReference>
<dbReference type="AlphaFoldDB" id="A0AAE2ZKJ0"/>
<evidence type="ECO:0000313" key="3">
    <source>
        <dbReference type="Proteomes" id="UP001196509"/>
    </source>
</evidence>
<comment type="caution">
    <text evidence="2">The sequence shown here is derived from an EMBL/GenBank/DDBJ whole genome shotgun (WGS) entry which is preliminary data.</text>
</comment>
<dbReference type="Pfam" id="PF08241">
    <property type="entry name" value="Methyltransf_11"/>
    <property type="match status" value="1"/>
</dbReference>
<dbReference type="CDD" id="cd02440">
    <property type="entry name" value="AdoMet_MTases"/>
    <property type="match status" value="1"/>
</dbReference>
<protein>
    <submittedName>
        <fullName evidence="2">Methyltransferase domain-containing protein</fullName>
    </submittedName>
</protein>
<keyword evidence="2" id="KW-0489">Methyltransferase</keyword>
<dbReference type="EMBL" id="JAICBX010000002">
    <property type="protein sequence ID" value="MBW8637694.1"/>
    <property type="molecule type" value="Genomic_DNA"/>
</dbReference>
<feature type="domain" description="Methyltransferase type 11" evidence="1">
    <location>
        <begin position="100"/>
        <end position="191"/>
    </location>
</feature>
<accession>A0AAE2ZKJ0</accession>
<dbReference type="GO" id="GO:0008757">
    <property type="term" value="F:S-adenosylmethionine-dependent methyltransferase activity"/>
    <property type="evidence" value="ECO:0007669"/>
    <property type="project" value="InterPro"/>
</dbReference>
<proteinExistence type="predicted"/>
<keyword evidence="3" id="KW-1185">Reference proteome</keyword>